<protein>
    <submittedName>
        <fullName evidence="1">ABC-type lipopolysaccharide export system ATPase subunit</fullName>
    </submittedName>
</protein>
<name>A0A7W7Z2K4_9BRAD</name>
<dbReference type="EMBL" id="JACHIH010000007">
    <property type="protein sequence ID" value="MBB5046870.1"/>
    <property type="molecule type" value="Genomic_DNA"/>
</dbReference>
<dbReference type="AlphaFoldDB" id="A0A7W7Z2K4"/>
<accession>A0A7W7Z2K4</accession>
<dbReference type="Proteomes" id="UP000542353">
    <property type="component" value="Unassembled WGS sequence"/>
</dbReference>
<dbReference type="RefSeq" id="WP_184256184.1">
    <property type="nucleotide sequence ID" value="NZ_JACHIH010000007.1"/>
</dbReference>
<evidence type="ECO:0000313" key="1">
    <source>
        <dbReference type="EMBL" id="MBB5046870.1"/>
    </source>
</evidence>
<comment type="caution">
    <text evidence="1">The sequence shown here is derived from an EMBL/GenBank/DDBJ whole genome shotgun (WGS) entry which is preliminary data.</text>
</comment>
<keyword evidence="2" id="KW-1185">Reference proteome</keyword>
<organism evidence="1 2">
    <name type="scientific">Rhodopseudomonas rhenobacensis</name>
    <dbReference type="NCBI Taxonomy" id="87461"/>
    <lineage>
        <taxon>Bacteria</taxon>
        <taxon>Pseudomonadati</taxon>
        <taxon>Pseudomonadota</taxon>
        <taxon>Alphaproteobacteria</taxon>
        <taxon>Hyphomicrobiales</taxon>
        <taxon>Nitrobacteraceae</taxon>
        <taxon>Rhodopseudomonas</taxon>
    </lineage>
</organism>
<sequence>MSLSPSLLISDFDGLFGDSASGRIGIDDDLDERDLPVRNRDARGFGERDFSGSFLAMSNSENMRQITERQQKLRRLIDQLGEISGLAEELDLKLVRHLIQMAVIETCEHENRA</sequence>
<evidence type="ECO:0000313" key="2">
    <source>
        <dbReference type="Proteomes" id="UP000542353"/>
    </source>
</evidence>
<reference evidence="1 2" key="1">
    <citation type="submission" date="2020-08" db="EMBL/GenBank/DDBJ databases">
        <title>Genomic Encyclopedia of Type Strains, Phase IV (KMG-IV): sequencing the most valuable type-strain genomes for metagenomic binning, comparative biology and taxonomic classification.</title>
        <authorList>
            <person name="Goeker M."/>
        </authorList>
    </citation>
    <scope>NUCLEOTIDE SEQUENCE [LARGE SCALE GENOMIC DNA]</scope>
    <source>
        <strain evidence="1 2">DSM 12706</strain>
    </source>
</reference>
<gene>
    <name evidence="1" type="ORF">HNR60_001619</name>
</gene>
<proteinExistence type="predicted"/>